<comment type="caution">
    <text evidence="1">The sequence shown here is derived from an EMBL/GenBank/DDBJ whole genome shotgun (WGS) entry which is preliminary data.</text>
</comment>
<evidence type="ECO:0008006" key="3">
    <source>
        <dbReference type="Google" id="ProtNLM"/>
    </source>
</evidence>
<protein>
    <recommendedName>
        <fullName evidence="3">GIY-YIG nuclease family protein</fullName>
    </recommendedName>
</protein>
<accession>A0ABP7SCT6</accession>
<sequence>MSAPSRRPGWDKQAVNAIAKEQYGGLAAMFAAHGWNTDGRVISQIAPTKVKDNYGSVEAFVLAHRDGASENPILDPMAAIRSDPPEVWLTSLYGFTTESWGFFGFTEERMRTAFINKSRPGALVVVYAAGGAPAELRGKVLGVQQISHRTGLKWDFLAPERMDAERADADRRDKWLYAIQLLRGWRVPFECRPNVEQFAPETYKHANARAIGSMGLRLTKGEAEGLLNLTLIEIPVYGGGAVEMQLPSAASIVLSPSRPGPVSQRPHLTREAEGPKHLYILGLDGNADHFLGYPSDQKAIVKVGFSVSPQTRCDAHNGSLPACAFKWSVRYSTYLNNRTPFPSSRHALAGEAAMKDALRESGKSLGGEFFLADHQSIERAWMLGLRAAERWTDA</sequence>
<name>A0ABP7SCT6_9SPHN</name>
<evidence type="ECO:0000313" key="2">
    <source>
        <dbReference type="Proteomes" id="UP001501310"/>
    </source>
</evidence>
<evidence type="ECO:0000313" key="1">
    <source>
        <dbReference type="EMBL" id="GAA4009978.1"/>
    </source>
</evidence>
<keyword evidence="2" id="KW-1185">Reference proteome</keyword>
<reference evidence="2" key="1">
    <citation type="journal article" date="2019" name="Int. J. Syst. Evol. Microbiol.">
        <title>The Global Catalogue of Microorganisms (GCM) 10K type strain sequencing project: providing services to taxonomists for standard genome sequencing and annotation.</title>
        <authorList>
            <consortium name="The Broad Institute Genomics Platform"/>
            <consortium name="The Broad Institute Genome Sequencing Center for Infectious Disease"/>
            <person name="Wu L."/>
            <person name="Ma J."/>
        </authorList>
    </citation>
    <scope>NUCLEOTIDE SEQUENCE [LARGE SCALE GENOMIC DNA]</scope>
    <source>
        <strain evidence="2">JCM 16603</strain>
    </source>
</reference>
<dbReference type="EMBL" id="BAAAZD010000002">
    <property type="protein sequence ID" value="GAA4009978.1"/>
    <property type="molecule type" value="Genomic_DNA"/>
</dbReference>
<dbReference type="RefSeq" id="WP_344710890.1">
    <property type="nucleotide sequence ID" value="NZ_BAAAZD010000002.1"/>
</dbReference>
<dbReference type="Proteomes" id="UP001501310">
    <property type="component" value="Unassembled WGS sequence"/>
</dbReference>
<proteinExistence type="predicted"/>
<organism evidence="1 2">
    <name type="scientific">Sphingomonas humi</name>
    <dbReference type="NCBI Taxonomy" id="335630"/>
    <lineage>
        <taxon>Bacteria</taxon>
        <taxon>Pseudomonadati</taxon>
        <taxon>Pseudomonadota</taxon>
        <taxon>Alphaproteobacteria</taxon>
        <taxon>Sphingomonadales</taxon>
        <taxon>Sphingomonadaceae</taxon>
        <taxon>Sphingomonas</taxon>
    </lineage>
</organism>
<gene>
    <name evidence="1" type="ORF">GCM10022211_25370</name>
</gene>